<gene>
    <name evidence="14" type="ORF">QEZ41_04095</name>
</gene>
<keyword evidence="10 11" id="KW-0472">Membrane</keyword>
<dbReference type="EMBL" id="JAUCDY010000003">
    <property type="protein sequence ID" value="MDM7857457.1"/>
    <property type="molecule type" value="Genomic_DNA"/>
</dbReference>
<evidence type="ECO:0000256" key="8">
    <source>
        <dbReference type="ARBA" id="ARBA00022989"/>
    </source>
</evidence>
<evidence type="ECO:0000256" key="10">
    <source>
        <dbReference type="ARBA" id="ARBA00023136"/>
    </source>
</evidence>
<dbReference type="SMART" id="SM00304">
    <property type="entry name" value="HAMP"/>
    <property type="match status" value="1"/>
</dbReference>
<dbReference type="RefSeq" id="WP_289410111.1">
    <property type="nucleotide sequence ID" value="NZ_JAUCDY010000003.1"/>
</dbReference>
<proteinExistence type="predicted"/>
<evidence type="ECO:0000256" key="9">
    <source>
        <dbReference type="ARBA" id="ARBA00023012"/>
    </source>
</evidence>
<dbReference type="Pfam" id="PF00672">
    <property type="entry name" value="HAMP"/>
    <property type="match status" value="1"/>
</dbReference>
<name>A0ABT7SMN5_9GAMM</name>
<keyword evidence="4" id="KW-0597">Phosphoprotein</keyword>
<organism evidence="14 15">
    <name type="scientific">Thiopseudomonas acetoxidans</name>
    <dbReference type="NCBI Taxonomy" id="3041622"/>
    <lineage>
        <taxon>Bacteria</taxon>
        <taxon>Pseudomonadati</taxon>
        <taxon>Pseudomonadota</taxon>
        <taxon>Gammaproteobacteria</taxon>
        <taxon>Pseudomonadales</taxon>
        <taxon>Pseudomonadaceae</taxon>
        <taxon>Thiopseudomonas</taxon>
    </lineage>
</organism>
<dbReference type="Pfam" id="PF02518">
    <property type="entry name" value="HATPase_c"/>
    <property type="match status" value="1"/>
</dbReference>
<dbReference type="CDD" id="cd06225">
    <property type="entry name" value="HAMP"/>
    <property type="match status" value="1"/>
</dbReference>
<keyword evidence="9" id="KW-0902">Two-component regulatory system</keyword>
<evidence type="ECO:0000256" key="1">
    <source>
        <dbReference type="ARBA" id="ARBA00000085"/>
    </source>
</evidence>
<evidence type="ECO:0000256" key="3">
    <source>
        <dbReference type="ARBA" id="ARBA00012438"/>
    </source>
</evidence>
<keyword evidence="8 11" id="KW-1133">Transmembrane helix</keyword>
<sequence length="438" mass="50028">MRSLFWRVLGAFWLALILTGTLTFLLTRFFNQDAWILSHHPAFSQLTEQWLQLYEQGELSQAQQALHKLRQEHRIYTQVFDEDGQLVSTSSRMRNAPININNPSNNTHSSWRRLAQEISTPQGNTFLFIHRIPRSELAKWQYGHGFGPLLLVLVAVVVLTLISLLLTFSITRPLTRLRHAVRELGESAYQQKHLAELAQRKDEFGVLAADFNKMGQRLQNMLNSQRQLLRDVSHELRSPLARLQVGLALTERAPAQKQQEFWPKLALECERLDTLINEMLVLARMEQETPKPESFELCALLHELQDDCAFFTPEQQIQLNCPSPVNLNLAKSLLQRVLDNLLRNAVRFSPADKPVEIQVVLHSNKLVITIRDHGPGVNDSLLSQLTQPFVREKNQQTTGYGLGLTITERAVHQLGGQLSLANHRHGGFIATIELPYFS</sequence>
<dbReference type="PRINTS" id="PR00344">
    <property type="entry name" value="BCTRLSENSOR"/>
</dbReference>
<dbReference type="InterPro" id="IPR003660">
    <property type="entry name" value="HAMP_dom"/>
</dbReference>
<evidence type="ECO:0000259" key="13">
    <source>
        <dbReference type="PROSITE" id="PS50885"/>
    </source>
</evidence>
<dbReference type="InterPro" id="IPR036890">
    <property type="entry name" value="HATPase_C_sf"/>
</dbReference>
<comment type="caution">
    <text evidence="14">The sequence shown here is derived from an EMBL/GenBank/DDBJ whole genome shotgun (WGS) entry which is preliminary data.</text>
</comment>
<dbReference type="PANTHER" id="PTHR45436">
    <property type="entry name" value="SENSOR HISTIDINE KINASE YKOH"/>
    <property type="match status" value="1"/>
</dbReference>
<evidence type="ECO:0000256" key="6">
    <source>
        <dbReference type="ARBA" id="ARBA00022692"/>
    </source>
</evidence>
<dbReference type="InterPro" id="IPR036097">
    <property type="entry name" value="HisK_dim/P_sf"/>
</dbReference>
<accession>A0ABT7SMN5</accession>
<protein>
    <recommendedName>
        <fullName evidence="3">histidine kinase</fullName>
        <ecNumber evidence="3">2.7.13.3</ecNumber>
    </recommendedName>
</protein>
<evidence type="ECO:0000256" key="5">
    <source>
        <dbReference type="ARBA" id="ARBA00022679"/>
    </source>
</evidence>
<dbReference type="InterPro" id="IPR005467">
    <property type="entry name" value="His_kinase_dom"/>
</dbReference>
<dbReference type="InterPro" id="IPR003594">
    <property type="entry name" value="HATPase_dom"/>
</dbReference>
<evidence type="ECO:0000313" key="15">
    <source>
        <dbReference type="Proteomes" id="UP001241056"/>
    </source>
</evidence>
<feature type="domain" description="HAMP" evidence="13">
    <location>
        <begin position="168"/>
        <end position="223"/>
    </location>
</feature>
<dbReference type="PROSITE" id="PS50885">
    <property type="entry name" value="HAMP"/>
    <property type="match status" value="1"/>
</dbReference>
<keyword evidence="5" id="KW-0808">Transferase</keyword>
<dbReference type="SMART" id="SM00387">
    <property type="entry name" value="HATPase_c"/>
    <property type="match status" value="1"/>
</dbReference>
<dbReference type="EC" id="2.7.13.3" evidence="3"/>
<evidence type="ECO:0000313" key="14">
    <source>
        <dbReference type="EMBL" id="MDM7857457.1"/>
    </source>
</evidence>
<comment type="subcellular location">
    <subcellularLocation>
        <location evidence="2">Membrane</location>
    </subcellularLocation>
</comment>
<dbReference type="SUPFAM" id="SSF55874">
    <property type="entry name" value="ATPase domain of HSP90 chaperone/DNA topoisomerase II/histidine kinase"/>
    <property type="match status" value="1"/>
</dbReference>
<dbReference type="InterPro" id="IPR003661">
    <property type="entry name" value="HisK_dim/P_dom"/>
</dbReference>
<feature type="domain" description="Histidine kinase" evidence="12">
    <location>
        <begin position="231"/>
        <end position="438"/>
    </location>
</feature>
<keyword evidence="6 11" id="KW-0812">Transmembrane</keyword>
<dbReference type="GO" id="GO:0016301">
    <property type="term" value="F:kinase activity"/>
    <property type="evidence" value="ECO:0007669"/>
    <property type="project" value="UniProtKB-KW"/>
</dbReference>
<comment type="catalytic activity">
    <reaction evidence="1">
        <text>ATP + protein L-histidine = ADP + protein N-phospho-L-histidine.</text>
        <dbReference type="EC" id="2.7.13.3"/>
    </reaction>
</comment>
<dbReference type="InterPro" id="IPR050428">
    <property type="entry name" value="TCS_sensor_his_kinase"/>
</dbReference>
<dbReference type="SMART" id="SM00388">
    <property type="entry name" value="HisKA"/>
    <property type="match status" value="1"/>
</dbReference>
<evidence type="ECO:0000256" key="2">
    <source>
        <dbReference type="ARBA" id="ARBA00004370"/>
    </source>
</evidence>
<dbReference type="Gene3D" id="1.10.287.130">
    <property type="match status" value="1"/>
</dbReference>
<dbReference type="Gene3D" id="3.30.565.10">
    <property type="entry name" value="Histidine kinase-like ATPase, C-terminal domain"/>
    <property type="match status" value="1"/>
</dbReference>
<evidence type="ECO:0000256" key="4">
    <source>
        <dbReference type="ARBA" id="ARBA00022553"/>
    </source>
</evidence>
<dbReference type="Pfam" id="PF00512">
    <property type="entry name" value="HisKA"/>
    <property type="match status" value="1"/>
</dbReference>
<keyword evidence="7 14" id="KW-0418">Kinase</keyword>
<dbReference type="Gene3D" id="6.10.340.10">
    <property type="match status" value="1"/>
</dbReference>
<evidence type="ECO:0000256" key="7">
    <source>
        <dbReference type="ARBA" id="ARBA00022777"/>
    </source>
</evidence>
<dbReference type="Proteomes" id="UP001241056">
    <property type="component" value="Unassembled WGS sequence"/>
</dbReference>
<dbReference type="PANTHER" id="PTHR45436:SF5">
    <property type="entry name" value="SENSOR HISTIDINE KINASE TRCS"/>
    <property type="match status" value="1"/>
</dbReference>
<dbReference type="InterPro" id="IPR004358">
    <property type="entry name" value="Sig_transdc_His_kin-like_C"/>
</dbReference>
<keyword evidence="15" id="KW-1185">Reference proteome</keyword>
<dbReference type="CDD" id="cd00082">
    <property type="entry name" value="HisKA"/>
    <property type="match status" value="1"/>
</dbReference>
<evidence type="ECO:0000259" key="12">
    <source>
        <dbReference type="PROSITE" id="PS50109"/>
    </source>
</evidence>
<reference evidence="14 15" key="1">
    <citation type="submission" date="2023-06" db="EMBL/GenBank/DDBJ databases">
        <title>Thiopseudomonas sp. CY1220 draft genome sequence.</title>
        <authorList>
            <person name="Zhao G."/>
            <person name="An M."/>
        </authorList>
    </citation>
    <scope>NUCLEOTIDE SEQUENCE [LARGE SCALE GENOMIC DNA]</scope>
    <source>
        <strain evidence="14 15">CY1220</strain>
    </source>
</reference>
<dbReference type="SUPFAM" id="SSF47384">
    <property type="entry name" value="Homodimeric domain of signal transducing histidine kinase"/>
    <property type="match status" value="1"/>
</dbReference>
<dbReference type="PROSITE" id="PS50109">
    <property type="entry name" value="HIS_KIN"/>
    <property type="match status" value="1"/>
</dbReference>
<dbReference type="SUPFAM" id="SSF158472">
    <property type="entry name" value="HAMP domain-like"/>
    <property type="match status" value="1"/>
</dbReference>
<feature type="transmembrane region" description="Helical" evidence="11">
    <location>
        <begin position="146"/>
        <end position="168"/>
    </location>
</feature>
<evidence type="ECO:0000256" key="11">
    <source>
        <dbReference type="SAM" id="Phobius"/>
    </source>
</evidence>